<sequence>MFTHIRTSKENREVVAKLTRRLNLGAENVIARISLAHSLSTERKMKLTDIENSGGKEYSKAVLFGHYLDYYLGMVALHYGIHITDKDLPKYIKMHIDDGLQLLNEELNKRSNIDGYDFLVEKIEIGLSELIDS</sequence>
<dbReference type="Pfam" id="PF08870">
    <property type="entry name" value="DndE"/>
    <property type="match status" value="1"/>
</dbReference>
<accession>A0ABS0EHU7</accession>
<reference evidence="1 2" key="1">
    <citation type="submission" date="2020-11" db="EMBL/GenBank/DDBJ databases">
        <title>Winogradskyella marina sp. nov., isolated from marine sediment.</title>
        <authorList>
            <person name="Bo J."/>
            <person name="Wang S."/>
            <person name="Song X."/>
            <person name="Du Z."/>
        </authorList>
    </citation>
    <scope>NUCLEOTIDE SEQUENCE [LARGE SCALE GENOMIC DNA]</scope>
    <source>
        <strain evidence="1 2">F6397</strain>
    </source>
</reference>
<organism evidence="1 2">
    <name type="scientific">Winogradskyella marina</name>
    <dbReference type="NCBI Taxonomy" id="2785530"/>
    <lineage>
        <taxon>Bacteria</taxon>
        <taxon>Pseudomonadati</taxon>
        <taxon>Bacteroidota</taxon>
        <taxon>Flavobacteriia</taxon>
        <taxon>Flavobacteriales</taxon>
        <taxon>Flavobacteriaceae</taxon>
        <taxon>Winogradskyella</taxon>
    </lineage>
</organism>
<protein>
    <submittedName>
        <fullName evidence="1">DndE family protein</fullName>
    </submittedName>
</protein>
<proteinExistence type="predicted"/>
<dbReference type="InterPro" id="IPR014969">
    <property type="entry name" value="DNA_S_DndE"/>
</dbReference>
<name>A0ABS0EHU7_9FLAO</name>
<dbReference type="Gene3D" id="1.10.1220.160">
    <property type="entry name" value="DNA sulphur modification protein DndE"/>
    <property type="match status" value="1"/>
</dbReference>
<evidence type="ECO:0000313" key="2">
    <source>
        <dbReference type="Proteomes" id="UP000611215"/>
    </source>
</evidence>
<dbReference type="EMBL" id="JADOET010000002">
    <property type="protein sequence ID" value="MBF8149070.1"/>
    <property type="molecule type" value="Genomic_DNA"/>
</dbReference>
<dbReference type="Proteomes" id="UP000611215">
    <property type="component" value="Unassembled WGS sequence"/>
</dbReference>
<gene>
    <name evidence="1" type="ORF">ITJ86_04135</name>
</gene>
<keyword evidence="2" id="KW-1185">Reference proteome</keyword>
<comment type="caution">
    <text evidence="1">The sequence shown here is derived from an EMBL/GenBank/DDBJ whole genome shotgun (WGS) entry which is preliminary data.</text>
</comment>
<dbReference type="InterPro" id="IPR038472">
    <property type="entry name" value="DndE_sf"/>
</dbReference>
<dbReference type="RefSeq" id="WP_195870345.1">
    <property type="nucleotide sequence ID" value="NZ_JADOET010000002.1"/>
</dbReference>
<evidence type="ECO:0000313" key="1">
    <source>
        <dbReference type="EMBL" id="MBF8149070.1"/>
    </source>
</evidence>